<dbReference type="InParanoid" id="A0A067QB74"/>
<keyword evidence="2" id="KW-0472">Membrane</keyword>
<evidence type="ECO:0000256" key="2">
    <source>
        <dbReference type="SAM" id="Phobius"/>
    </source>
</evidence>
<organism evidence="3 4">
    <name type="scientific">Jaapia argillacea MUCL 33604</name>
    <dbReference type="NCBI Taxonomy" id="933084"/>
    <lineage>
        <taxon>Eukaryota</taxon>
        <taxon>Fungi</taxon>
        <taxon>Dikarya</taxon>
        <taxon>Basidiomycota</taxon>
        <taxon>Agaricomycotina</taxon>
        <taxon>Agaricomycetes</taxon>
        <taxon>Agaricomycetidae</taxon>
        <taxon>Jaapiales</taxon>
        <taxon>Jaapiaceae</taxon>
        <taxon>Jaapia</taxon>
    </lineage>
</organism>
<proteinExistence type="predicted"/>
<gene>
    <name evidence="3" type="ORF">JAAARDRAFT_219780</name>
</gene>
<evidence type="ECO:0000256" key="1">
    <source>
        <dbReference type="SAM" id="MobiDB-lite"/>
    </source>
</evidence>
<dbReference type="EMBL" id="KL197709">
    <property type="protein sequence ID" value="KDQ64224.1"/>
    <property type="molecule type" value="Genomic_DNA"/>
</dbReference>
<name>A0A067QB74_9AGAM</name>
<feature type="region of interest" description="Disordered" evidence="1">
    <location>
        <begin position="1"/>
        <end position="20"/>
    </location>
</feature>
<accession>A0A067QB74</accession>
<dbReference type="Proteomes" id="UP000027265">
    <property type="component" value="Unassembled WGS sequence"/>
</dbReference>
<keyword evidence="4" id="KW-1185">Reference proteome</keyword>
<reference evidence="4" key="1">
    <citation type="journal article" date="2014" name="Proc. Natl. Acad. Sci. U.S.A.">
        <title>Extensive sampling of basidiomycete genomes demonstrates inadequacy of the white-rot/brown-rot paradigm for wood decay fungi.</title>
        <authorList>
            <person name="Riley R."/>
            <person name="Salamov A.A."/>
            <person name="Brown D.W."/>
            <person name="Nagy L.G."/>
            <person name="Floudas D."/>
            <person name="Held B.W."/>
            <person name="Levasseur A."/>
            <person name="Lombard V."/>
            <person name="Morin E."/>
            <person name="Otillar R."/>
            <person name="Lindquist E.A."/>
            <person name="Sun H."/>
            <person name="LaButti K.M."/>
            <person name="Schmutz J."/>
            <person name="Jabbour D."/>
            <person name="Luo H."/>
            <person name="Baker S.E."/>
            <person name="Pisabarro A.G."/>
            <person name="Walton J.D."/>
            <person name="Blanchette R.A."/>
            <person name="Henrissat B."/>
            <person name="Martin F."/>
            <person name="Cullen D."/>
            <person name="Hibbett D.S."/>
            <person name="Grigoriev I.V."/>
        </authorList>
    </citation>
    <scope>NUCLEOTIDE SEQUENCE [LARGE SCALE GENOMIC DNA]</scope>
    <source>
        <strain evidence="4">MUCL 33604</strain>
    </source>
</reference>
<sequence length="75" mass="8831">METARGRRTTGNLRDRNQLESRHRVSCTRPFFVSRKYKVQPRLILRLCFCPLQWSIMIAIIIAGFHCCCSPHHCI</sequence>
<dbReference type="AlphaFoldDB" id="A0A067QB74"/>
<keyword evidence="2" id="KW-1133">Transmembrane helix</keyword>
<evidence type="ECO:0000313" key="4">
    <source>
        <dbReference type="Proteomes" id="UP000027265"/>
    </source>
</evidence>
<dbReference type="HOGENOM" id="CLU_2671383_0_0_1"/>
<evidence type="ECO:0000313" key="3">
    <source>
        <dbReference type="EMBL" id="KDQ64224.1"/>
    </source>
</evidence>
<feature type="transmembrane region" description="Helical" evidence="2">
    <location>
        <begin position="43"/>
        <end position="65"/>
    </location>
</feature>
<protein>
    <submittedName>
        <fullName evidence="3">Uncharacterized protein</fullName>
    </submittedName>
</protein>
<keyword evidence="2" id="KW-0812">Transmembrane</keyword>